<dbReference type="PANTHER" id="PTHR13345">
    <property type="entry name" value="MEDIATOR OF RNA POLYMERASE II TRANSCRIPTION SUBUNIT 10"/>
    <property type="match status" value="1"/>
</dbReference>
<dbReference type="NCBIfam" id="TIGR00293">
    <property type="entry name" value="prefoldin subunit alpha"/>
    <property type="match status" value="1"/>
</dbReference>
<evidence type="ECO:0000256" key="1">
    <source>
        <dbReference type="ARBA" id="ARBA00007666"/>
    </source>
</evidence>
<dbReference type="AlphaFoldDB" id="A0A8I6S470"/>
<dbReference type="InterPro" id="IPR009053">
    <property type="entry name" value="Prefoldin"/>
</dbReference>
<evidence type="ECO:0008006" key="4">
    <source>
        <dbReference type="Google" id="ProtNLM"/>
    </source>
</evidence>
<evidence type="ECO:0000313" key="3">
    <source>
        <dbReference type="Proteomes" id="UP000494040"/>
    </source>
</evidence>
<dbReference type="OrthoDB" id="433124at2759"/>
<dbReference type="Proteomes" id="UP000494040">
    <property type="component" value="Unassembled WGS sequence"/>
</dbReference>
<comment type="similarity">
    <text evidence="1">Belongs to the UXT family.</text>
</comment>
<dbReference type="Gene3D" id="1.10.287.370">
    <property type="match status" value="1"/>
</dbReference>
<protein>
    <recommendedName>
        <fullName evidence="4">Protein UXT</fullName>
    </recommendedName>
</protein>
<sequence>MEVNIPEKVLKYETFLNDVLKEELKKIHTRLDVLQTEAADLVQLKCYIETLKDAELTEEPLKSQVDIGCGFFLQANIDDPKKILVELGCGYYVEFSLDEALVNIRSRLDLLDKQTQVYRGQSANTKAHIKMVLLGLMELQNLK</sequence>
<dbReference type="PRINTS" id="PR01502">
    <property type="entry name" value="UXTPROTEIN"/>
</dbReference>
<dbReference type="GO" id="GO:0045944">
    <property type="term" value="P:positive regulation of transcription by RNA polymerase II"/>
    <property type="evidence" value="ECO:0007669"/>
    <property type="project" value="TreeGrafter"/>
</dbReference>
<keyword evidence="3" id="KW-1185">Reference proteome</keyword>
<organism evidence="2 3">
    <name type="scientific">Cimex lectularius</name>
    <name type="common">Bed bug</name>
    <name type="synonym">Acanthia lectularia</name>
    <dbReference type="NCBI Taxonomy" id="79782"/>
    <lineage>
        <taxon>Eukaryota</taxon>
        <taxon>Metazoa</taxon>
        <taxon>Ecdysozoa</taxon>
        <taxon>Arthropoda</taxon>
        <taxon>Hexapoda</taxon>
        <taxon>Insecta</taxon>
        <taxon>Pterygota</taxon>
        <taxon>Neoptera</taxon>
        <taxon>Paraneoptera</taxon>
        <taxon>Hemiptera</taxon>
        <taxon>Heteroptera</taxon>
        <taxon>Panheteroptera</taxon>
        <taxon>Cimicomorpha</taxon>
        <taxon>Cimicidae</taxon>
        <taxon>Cimex</taxon>
    </lineage>
</organism>
<accession>A0A8I6S470</accession>
<dbReference type="SUPFAM" id="SSF46579">
    <property type="entry name" value="Prefoldin"/>
    <property type="match status" value="1"/>
</dbReference>
<dbReference type="GO" id="GO:0003714">
    <property type="term" value="F:transcription corepressor activity"/>
    <property type="evidence" value="ECO:0007669"/>
    <property type="project" value="InterPro"/>
</dbReference>
<dbReference type="GO" id="GO:0016592">
    <property type="term" value="C:mediator complex"/>
    <property type="evidence" value="ECO:0007669"/>
    <property type="project" value="TreeGrafter"/>
</dbReference>
<dbReference type="OMA" id="CNFFMEA"/>
<gene>
    <name evidence="2" type="primary">106672046</name>
</gene>
<name>A0A8I6S470_CIMLE</name>
<dbReference type="KEGG" id="clec:106672046"/>
<dbReference type="CDD" id="cd23158">
    <property type="entry name" value="Prefoldin_UXT"/>
    <property type="match status" value="1"/>
</dbReference>
<dbReference type="PANTHER" id="PTHR13345:SF9">
    <property type="entry name" value="PROTEIN UXT"/>
    <property type="match status" value="1"/>
</dbReference>
<evidence type="ECO:0000313" key="2">
    <source>
        <dbReference type="EnsemblMetazoa" id="XP_014258628.1"/>
    </source>
</evidence>
<dbReference type="GO" id="GO:0000122">
    <property type="term" value="P:negative regulation of transcription by RNA polymerase II"/>
    <property type="evidence" value="ECO:0007669"/>
    <property type="project" value="InterPro"/>
</dbReference>
<proteinExistence type="inferred from homology"/>
<dbReference type="InterPro" id="IPR003994">
    <property type="entry name" value="UXT"/>
</dbReference>
<dbReference type="InterPro" id="IPR004127">
    <property type="entry name" value="Prefoldin_subunit_alpha"/>
</dbReference>
<dbReference type="EnsemblMetazoa" id="XM_014403142.2">
    <property type="protein sequence ID" value="XP_014258628.1"/>
    <property type="gene ID" value="LOC106672046"/>
</dbReference>
<dbReference type="Pfam" id="PF02996">
    <property type="entry name" value="Prefoldin"/>
    <property type="match status" value="1"/>
</dbReference>
<reference evidence="2" key="1">
    <citation type="submission" date="2022-01" db="UniProtKB">
        <authorList>
            <consortium name="EnsemblMetazoa"/>
        </authorList>
    </citation>
    <scope>IDENTIFICATION</scope>
</reference>